<dbReference type="Gene3D" id="1.25.40.10">
    <property type="entry name" value="Tetratricopeptide repeat domain"/>
    <property type="match status" value="1"/>
</dbReference>
<dbReference type="eggNOG" id="ENOG502SSW0">
    <property type="taxonomic scope" value="Eukaryota"/>
</dbReference>
<dbReference type="EMBL" id="CP000588">
    <property type="protein sequence ID" value="ABO97513.1"/>
    <property type="molecule type" value="Genomic_DNA"/>
</dbReference>
<dbReference type="InterPro" id="IPR053277">
    <property type="entry name" value="Endomembrane_traffic_mod"/>
</dbReference>
<reference evidence="2 3" key="1">
    <citation type="journal article" date="2007" name="Proc. Natl. Acad. Sci. U.S.A.">
        <title>The tiny eukaryote Ostreococcus provides genomic insights into the paradox of plankton speciation.</title>
        <authorList>
            <person name="Palenik B."/>
            <person name="Grimwood J."/>
            <person name="Aerts A."/>
            <person name="Rouze P."/>
            <person name="Salamov A."/>
            <person name="Putnam N."/>
            <person name="Dupont C."/>
            <person name="Jorgensen R."/>
            <person name="Derelle E."/>
            <person name="Rombauts S."/>
            <person name="Zhou K."/>
            <person name="Otillar R."/>
            <person name="Merchant S.S."/>
            <person name="Podell S."/>
            <person name="Gaasterland T."/>
            <person name="Napoli C."/>
            <person name="Gendler K."/>
            <person name="Manuell A."/>
            <person name="Tai V."/>
            <person name="Vallon O."/>
            <person name="Piganeau G."/>
            <person name="Jancek S."/>
            <person name="Heijde M."/>
            <person name="Jabbari K."/>
            <person name="Bowler C."/>
            <person name="Lohr M."/>
            <person name="Robbens S."/>
            <person name="Werner G."/>
            <person name="Dubchak I."/>
            <person name="Pazour G.J."/>
            <person name="Ren Q."/>
            <person name="Paulsen I."/>
            <person name="Delwiche C."/>
            <person name="Schmutz J."/>
            <person name="Rokhsar D."/>
            <person name="Van de Peer Y."/>
            <person name="Moreau H."/>
            <person name="Grigoriev I.V."/>
        </authorList>
    </citation>
    <scope>NUCLEOTIDE SEQUENCE [LARGE SCALE GENOMIC DNA]</scope>
    <source>
        <strain evidence="2 3">CCE9901</strain>
    </source>
</reference>
<dbReference type="SUPFAM" id="SSF48452">
    <property type="entry name" value="TPR-like"/>
    <property type="match status" value="1"/>
</dbReference>
<gene>
    <name evidence="2" type="ORF">OSTLU_33243</name>
</gene>
<dbReference type="AlphaFoldDB" id="A4S1W4"/>
<dbReference type="Proteomes" id="UP000001568">
    <property type="component" value="Chromosome 8"/>
</dbReference>
<feature type="compositionally biased region" description="Low complexity" evidence="1">
    <location>
        <begin position="10"/>
        <end position="26"/>
    </location>
</feature>
<dbReference type="InterPro" id="IPR011990">
    <property type="entry name" value="TPR-like_helical_dom_sf"/>
</dbReference>
<organism evidence="2 3">
    <name type="scientific">Ostreococcus lucimarinus (strain CCE9901)</name>
    <dbReference type="NCBI Taxonomy" id="436017"/>
    <lineage>
        <taxon>Eukaryota</taxon>
        <taxon>Viridiplantae</taxon>
        <taxon>Chlorophyta</taxon>
        <taxon>Mamiellophyceae</taxon>
        <taxon>Mamiellales</taxon>
        <taxon>Bathycoccaceae</taxon>
        <taxon>Ostreococcus</taxon>
    </lineage>
</organism>
<dbReference type="RefSeq" id="XP_001419220.1">
    <property type="nucleotide sequence ID" value="XM_001419183.1"/>
</dbReference>
<dbReference type="PANTHER" id="PTHR45005:SF2">
    <property type="entry name" value="PROTEIN HLB1"/>
    <property type="match status" value="1"/>
</dbReference>
<keyword evidence="3" id="KW-1185">Reference proteome</keyword>
<protein>
    <submittedName>
        <fullName evidence="2">Uncharacterized protein</fullName>
    </submittedName>
</protein>
<feature type="region of interest" description="Disordered" evidence="1">
    <location>
        <begin position="1"/>
        <end position="29"/>
    </location>
</feature>
<accession>A4S1W4</accession>
<dbReference type="PANTHER" id="PTHR45005">
    <property type="match status" value="1"/>
</dbReference>
<evidence type="ECO:0000256" key="1">
    <source>
        <dbReference type="SAM" id="MobiDB-lite"/>
    </source>
</evidence>
<dbReference type="KEGG" id="olu:OSTLU_33243"/>
<proteinExistence type="predicted"/>
<evidence type="ECO:0000313" key="3">
    <source>
        <dbReference type="Proteomes" id="UP000001568"/>
    </source>
</evidence>
<name>A4S1W4_OSTLU</name>
<dbReference type="HOGENOM" id="CLU_613094_0_0_1"/>
<evidence type="ECO:0000313" key="2">
    <source>
        <dbReference type="EMBL" id="ABO97513.1"/>
    </source>
</evidence>
<dbReference type="OrthoDB" id="548564at2759"/>
<sequence length="447" mass="48356">MRADADADADAGAASPSSSTPTGASALHERHIGSTRTLAAKRYAGIVPGGVATRIGRERESARDRALNSRAEALRKALRNRTETATEGGDARATARLYEYASVLQEQAERCENRGDDGALREELTLRACEAYGRAAEMDGERHGVLYNWGIALGDRAERATTRGDGDAARKLWDEAIDKYERASRTTASGTVSTQQATQGLNNLGLAYQSRAACVDFERAAKSLEATQRAREERVRSLSAGVRKFRRALRLDPSFDRAAYNLGTAVYALSVEYASMARLYPQDASLAPLSKDYAVAAAIYVGLALANEPHNDVYATSHGIVKHFVPSPRVFDERFLFASDDAPPDDVLDVRLVLDAHSLRAYSDADPSVPVLDVPLAAIASFEPVEDASLASGVARALLGVVDPDVPQRLFACPNPRVRDRVIDAVVLARDLARRRREADVRAAFAS</sequence>
<dbReference type="GeneID" id="5003135"/>
<dbReference type="Gramene" id="ABO97513">
    <property type="protein sequence ID" value="ABO97513"/>
    <property type="gene ID" value="OSTLU_33243"/>
</dbReference>
<dbReference type="STRING" id="436017.A4S1W4"/>